<accession>A0A401GH41</accession>
<dbReference type="GeneID" id="38778362"/>
<proteinExistence type="predicted"/>
<dbReference type="Proteomes" id="UP000287166">
    <property type="component" value="Unassembled WGS sequence"/>
</dbReference>
<keyword evidence="3" id="KW-1185">Reference proteome</keyword>
<dbReference type="InParanoid" id="A0A401GH41"/>
<organism evidence="2 3">
    <name type="scientific">Sparassis crispa</name>
    <dbReference type="NCBI Taxonomy" id="139825"/>
    <lineage>
        <taxon>Eukaryota</taxon>
        <taxon>Fungi</taxon>
        <taxon>Dikarya</taxon>
        <taxon>Basidiomycota</taxon>
        <taxon>Agaricomycotina</taxon>
        <taxon>Agaricomycetes</taxon>
        <taxon>Polyporales</taxon>
        <taxon>Sparassidaceae</taxon>
        <taxon>Sparassis</taxon>
    </lineage>
</organism>
<name>A0A401GH41_9APHY</name>
<sequence length="1428" mass="158156">MPSDLDRVYQEAIFSLECPEGCSFDNLFFKSIGEDHSSCFMHLDLPQTTVPKAGNVKMSPTLFEVVGQIAVEDCYLTKCGDECLFPEDEKSPTVYSCWIEARPDQVSCIHWRNVVRGLDTIIAAIPVPIDTIHAMRTDPETDSVKIQVGWRPPAGQSIEDTFPLYDNLGERCIPSCDAEVPFGKPAAITQLKNALQPSEKKKNFEKNWKTEVETRWKKWKRARPSQSQYTEQLEWEAHVVEYVNTVYKLTKAHGNSKTATNVSLRHEIPLYGPHFIPPTYADEFKQDATPGIVPETAYLKPLTVIHPFYFPELARCPQCSSDDIKWCGWTPTGHREVHGIFREETALGFQLRCQSCAKQCGVHGEGDDEGPYCFSTTSPLFWEKREHWEIPAGIPICLRRCAITRDLFDLVVELRPSTTAAGLAENIKQLHLLEYHKQRLSYLQSFKMRQEIKQSLVPAELLRSFSKPNSAGGYSDQSITDDLVTDVYNKFSEKTRQTESEYYLRTLSATCVSLDNTFRTASKAKVTDGKKNKTKSFKGGILTVMNERNEIISWRFCQTQQGLEIEEVLGGLKERLGLLGDPDPSMAVVDNCCHVVKFIKRPFPDIHVVLDVWHFVKRYLICILNGTKNPLYSAIASDIVDAVLKTRADKHNLAVYWSQLEQEKRLVDAYEKWFKRGGVWSVAAQKAHEEQLGHVQKGCLSRTRQDVPSDGSRIEGSHKGWNGLQRSHASGIEVLSALCHDFVLRRNIRIGSVLEQCSTFLTSTHGSHHIRLVDAVAKLWNALLQVPDNCSKGLRILPELEVISSNEKFGLVSAKCLANYQNLVVIKDEPRDDLLDLALSQDHEEVQDMLRDLDIDPALLLKPAFSSSSSGRPSLALDLPRSGAVLQPTTLTLTAASLDDAPDSGSSSGVMTARVSAGTATPNTSAVIVANSTVEDDIVVMGSSEKILQPATSSPSLAASQSLSHIVRPALTTPSRTPNECRTLSIVPSKRKADDGCDIGKDLGTHILSGSSGLRERSTLDVGTSSKRAKTAGSATRSLSRVDGVPNVEPVKDIAMVSSAGDTNRVPDMVSPREPAAPRRTESNLVGYFNTARNATSAKIQDVMPLPSVLPLPNISGLTPSQRLFSLAMGMHIQSMSINTKDEFFLFMDMRAEKRWASFSMTPRKWVIAASEYNTQLEAFNRSRGQAHLTVRKTPRALMEKLGELEPKIIARIVTGHYTSRQLNTEDFWKKHCSAVPGLVKSGKGGDKTPRKTHTCSRCKTIMWPGPEGAGNNHKKSYCSDGVMQKPKTLQRMINGSLQDVTEHPPDWPQPRGIFTGGTHFNPAAFLAAVRDMYDCVVVKSGTGGDHAMEYSAFAGLLSKRTVITDDGAVLFELYGSLEVTSEREHADIIVQRNGIKYLRVNCLHSAPVTGSHDDGEGSSELAAATVL</sequence>
<dbReference type="OrthoDB" id="2803586at2759"/>
<evidence type="ECO:0000313" key="3">
    <source>
        <dbReference type="Proteomes" id="UP000287166"/>
    </source>
</evidence>
<dbReference type="EMBL" id="BFAD01000003">
    <property type="protein sequence ID" value="GBE81445.1"/>
    <property type="molecule type" value="Genomic_DNA"/>
</dbReference>
<evidence type="ECO:0000256" key="1">
    <source>
        <dbReference type="SAM" id="MobiDB-lite"/>
    </source>
</evidence>
<dbReference type="RefSeq" id="XP_027612358.1">
    <property type="nucleotide sequence ID" value="XM_027756557.1"/>
</dbReference>
<evidence type="ECO:0000313" key="2">
    <source>
        <dbReference type="EMBL" id="GBE81445.1"/>
    </source>
</evidence>
<comment type="caution">
    <text evidence="2">The sequence shown here is derived from an EMBL/GenBank/DDBJ whole genome shotgun (WGS) entry which is preliminary data.</text>
</comment>
<gene>
    <name evidence="2" type="ORF">SCP_0311740</name>
</gene>
<feature type="region of interest" description="Disordered" evidence="1">
    <location>
        <begin position="1010"/>
        <end position="1035"/>
    </location>
</feature>
<reference evidence="2 3" key="1">
    <citation type="journal article" date="2018" name="Sci. Rep.">
        <title>Genome sequence of the cauliflower mushroom Sparassis crispa (Hanabiratake) and its association with beneficial usage.</title>
        <authorList>
            <person name="Kiyama R."/>
            <person name="Furutani Y."/>
            <person name="Kawaguchi K."/>
            <person name="Nakanishi T."/>
        </authorList>
    </citation>
    <scope>NUCLEOTIDE SEQUENCE [LARGE SCALE GENOMIC DNA]</scope>
</reference>
<protein>
    <submittedName>
        <fullName evidence="2">Uncharacterized protein</fullName>
    </submittedName>
</protein>